<feature type="signal peptide" evidence="1">
    <location>
        <begin position="1"/>
        <end position="22"/>
    </location>
</feature>
<gene>
    <name evidence="3" type="ORF">G8759_14975</name>
</gene>
<reference evidence="3 4" key="1">
    <citation type="submission" date="2020-03" db="EMBL/GenBank/DDBJ databases">
        <authorList>
            <person name="Kim M.K."/>
        </authorList>
    </citation>
    <scope>NUCLEOTIDE SEQUENCE [LARGE SCALE GENOMIC DNA]</scope>
    <source>
        <strain evidence="3 4">BT328</strain>
    </source>
</reference>
<evidence type="ECO:0000259" key="2">
    <source>
        <dbReference type="Pfam" id="PF13568"/>
    </source>
</evidence>
<accession>A0A6G9AN23</accession>
<dbReference type="Proteomes" id="UP000501802">
    <property type="component" value="Chromosome"/>
</dbReference>
<keyword evidence="4" id="KW-1185">Reference proteome</keyword>
<dbReference type="Pfam" id="PF13568">
    <property type="entry name" value="OMP_b-brl_2"/>
    <property type="match status" value="1"/>
</dbReference>
<dbReference type="InterPro" id="IPR025665">
    <property type="entry name" value="Beta-barrel_OMP_2"/>
</dbReference>
<dbReference type="EMBL" id="CP050063">
    <property type="protein sequence ID" value="QIP13818.1"/>
    <property type="molecule type" value="Genomic_DNA"/>
</dbReference>
<evidence type="ECO:0000256" key="1">
    <source>
        <dbReference type="SAM" id="SignalP"/>
    </source>
</evidence>
<protein>
    <submittedName>
        <fullName evidence="3">PorT family protein</fullName>
    </submittedName>
</protein>
<evidence type="ECO:0000313" key="3">
    <source>
        <dbReference type="EMBL" id="QIP13818.1"/>
    </source>
</evidence>
<evidence type="ECO:0000313" key="4">
    <source>
        <dbReference type="Proteomes" id="UP000501802"/>
    </source>
</evidence>
<sequence length="202" mass="21591">MNKFVCTALVLIGMLSTTLAQVALVPKAGLNLARIAFDQANNNDTRTRGVFVGGIGVLIGSPFNVFSLQPEVLFSQKGYQRAKNDRFTVNYIEIPVMGRLSLGSKQTRGYLGIGPSYGFAIGGKNRGTDGKDVKVEFGDGPGETNRSDWGLQFGLGLSQQLGIGALQIEGRYGLGLSNISSAESHNRVISFTAGYAIPIRSR</sequence>
<organism evidence="3 4">
    <name type="scientific">Spirosoma aureum</name>
    <dbReference type="NCBI Taxonomy" id="2692134"/>
    <lineage>
        <taxon>Bacteria</taxon>
        <taxon>Pseudomonadati</taxon>
        <taxon>Bacteroidota</taxon>
        <taxon>Cytophagia</taxon>
        <taxon>Cytophagales</taxon>
        <taxon>Cytophagaceae</taxon>
        <taxon>Spirosoma</taxon>
    </lineage>
</organism>
<feature type="domain" description="Outer membrane protein beta-barrel" evidence="2">
    <location>
        <begin position="22"/>
        <end position="180"/>
    </location>
</feature>
<name>A0A6G9AN23_9BACT</name>
<proteinExistence type="predicted"/>
<dbReference type="RefSeq" id="WP_167209254.1">
    <property type="nucleotide sequence ID" value="NZ_CP050063.1"/>
</dbReference>
<dbReference type="AlphaFoldDB" id="A0A6G9AN23"/>
<feature type="chain" id="PRO_5026310039" evidence="1">
    <location>
        <begin position="23"/>
        <end position="202"/>
    </location>
</feature>
<dbReference type="KEGG" id="spib:G8759_14975"/>
<keyword evidence="1" id="KW-0732">Signal</keyword>